<evidence type="ECO:0000256" key="1">
    <source>
        <dbReference type="ARBA" id="ARBA00004651"/>
    </source>
</evidence>
<dbReference type="AlphaFoldDB" id="A0A2R4X177"/>
<feature type="transmembrane region" description="Helical" evidence="7">
    <location>
        <begin position="100"/>
        <end position="121"/>
    </location>
</feature>
<gene>
    <name evidence="8" type="ORF">HARCEL1_07420</name>
</gene>
<feature type="transmembrane region" description="Helical" evidence="7">
    <location>
        <begin position="201"/>
        <end position="219"/>
    </location>
</feature>
<dbReference type="PANTHER" id="PTHR43299">
    <property type="entry name" value="UPF0718 PROTEIN YRAQ"/>
    <property type="match status" value="1"/>
</dbReference>
<evidence type="ECO:0000256" key="2">
    <source>
        <dbReference type="ARBA" id="ARBA00006386"/>
    </source>
</evidence>
<evidence type="ECO:0000256" key="7">
    <source>
        <dbReference type="SAM" id="Phobius"/>
    </source>
</evidence>
<protein>
    <submittedName>
        <fullName evidence="8">Permease</fullName>
    </submittedName>
</protein>
<dbReference type="Proteomes" id="UP000244727">
    <property type="component" value="Chromosome"/>
</dbReference>
<dbReference type="Pfam" id="PF03773">
    <property type="entry name" value="ArsP_1"/>
    <property type="match status" value="2"/>
</dbReference>
<sequence>MTAVELLVQVLRAGVDETLSYLTLHVVTCLVPAFFIAGGISAILSDHFVTKYLSADAPKLHAYTLASVSGIALAVCSCTILPMFAGLYKKGAGIGPATAFLFSGPAINVLAVVFTASALSLPLGGARAFFAVTMAGAIGLTMAAVFGEPEGESPDGRPVATDGGVVTERDRPLWVTGGFFGSQVAILLIAATGLLTWTVKAPLLAPLFAVLGYLLWTQFDRSEIDAWLEETWFFTKTIFPLLIAGTFVIGIIGAIAAIAQGMGPLATVTTDAGETFAAHQVAPGLLTQGIFGETTVLSTALGAVIGAILYMPTLLEVPIIGSLFGYTNGLMADGPALALLLAGPSLSLPNMLVIWKTIGTKRTALYVALVASAATIAGLIWGLIIAPI</sequence>
<organism evidence="8 9">
    <name type="scientific">Halococcoides cellulosivorans</name>
    <dbReference type="NCBI Taxonomy" id="1679096"/>
    <lineage>
        <taxon>Archaea</taxon>
        <taxon>Methanobacteriati</taxon>
        <taxon>Methanobacteriota</taxon>
        <taxon>Stenosarchaea group</taxon>
        <taxon>Halobacteria</taxon>
        <taxon>Halobacteriales</taxon>
        <taxon>Haloarculaceae</taxon>
        <taxon>Halococcoides</taxon>
    </lineage>
</organism>
<proteinExistence type="inferred from homology"/>
<feature type="transmembrane region" description="Helical" evidence="7">
    <location>
        <begin position="128"/>
        <end position="147"/>
    </location>
</feature>
<dbReference type="EMBL" id="CP028858">
    <property type="protein sequence ID" value="AWB27549.1"/>
    <property type="molecule type" value="Genomic_DNA"/>
</dbReference>
<dbReference type="GO" id="GO:0005886">
    <property type="term" value="C:plasma membrane"/>
    <property type="evidence" value="ECO:0007669"/>
    <property type="project" value="UniProtKB-SubCell"/>
</dbReference>
<keyword evidence="4 7" id="KW-0812">Transmembrane</keyword>
<accession>A0A2R4X177</accession>
<keyword evidence="9" id="KW-1185">Reference proteome</keyword>
<evidence type="ECO:0000256" key="3">
    <source>
        <dbReference type="ARBA" id="ARBA00022475"/>
    </source>
</evidence>
<comment type="subcellular location">
    <subcellularLocation>
        <location evidence="1">Cell membrane</location>
        <topology evidence="1">Multi-pass membrane protein</topology>
    </subcellularLocation>
</comment>
<evidence type="ECO:0000313" key="8">
    <source>
        <dbReference type="EMBL" id="AWB27549.1"/>
    </source>
</evidence>
<feature type="transmembrane region" description="Helical" evidence="7">
    <location>
        <begin position="365"/>
        <end position="386"/>
    </location>
</feature>
<comment type="similarity">
    <text evidence="2">Belongs to the UPF0718 family.</text>
</comment>
<keyword evidence="5 7" id="KW-1133">Transmembrane helix</keyword>
<evidence type="ECO:0000256" key="6">
    <source>
        <dbReference type="ARBA" id="ARBA00023136"/>
    </source>
</evidence>
<reference evidence="8 9" key="1">
    <citation type="submission" date="2018-04" db="EMBL/GenBank/DDBJ databases">
        <title>Halococcoides cellulosivorans gen. nov., sp. nov., an extremely halophilic cellulose-utilizing haloarchaeon from hypersaline lakes.</title>
        <authorList>
            <person name="Sorokin D.Y."/>
            <person name="Toshchakov S.V."/>
            <person name="Samarov N.I."/>
            <person name="Korzhenkov A."/>
            <person name="Kublanov I.V."/>
        </authorList>
    </citation>
    <scope>NUCLEOTIDE SEQUENCE [LARGE SCALE GENOMIC DNA]</scope>
    <source>
        <strain evidence="8 9">HArcel1</strain>
    </source>
</reference>
<feature type="transmembrane region" description="Helical" evidence="7">
    <location>
        <begin position="296"/>
        <end position="315"/>
    </location>
</feature>
<feature type="transmembrane region" description="Helical" evidence="7">
    <location>
        <begin position="173"/>
        <end position="194"/>
    </location>
</feature>
<name>A0A2R4X177_9EURY</name>
<keyword evidence="3" id="KW-1003">Cell membrane</keyword>
<evidence type="ECO:0000256" key="5">
    <source>
        <dbReference type="ARBA" id="ARBA00022989"/>
    </source>
</evidence>
<dbReference type="GeneID" id="36512325"/>
<dbReference type="KEGG" id="harc:HARCEL1_07420"/>
<dbReference type="RefSeq" id="WP_108381918.1">
    <property type="nucleotide sequence ID" value="NZ_CP028858.1"/>
</dbReference>
<feature type="transmembrane region" description="Helical" evidence="7">
    <location>
        <begin position="335"/>
        <end position="353"/>
    </location>
</feature>
<feature type="transmembrane region" description="Helical" evidence="7">
    <location>
        <begin position="65"/>
        <end position="88"/>
    </location>
</feature>
<dbReference type="InterPro" id="IPR005524">
    <property type="entry name" value="DUF318"/>
</dbReference>
<evidence type="ECO:0000256" key="4">
    <source>
        <dbReference type="ARBA" id="ARBA00022692"/>
    </source>
</evidence>
<feature type="transmembrane region" description="Helical" evidence="7">
    <location>
        <begin position="239"/>
        <end position="259"/>
    </location>
</feature>
<evidence type="ECO:0000313" key="9">
    <source>
        <dbReference type="Proteomes" id="UP000244727"/>
    </source>
</evidence>
<keyword evidence="6 7" id="KW-0472">Membrane</keyword>
<dbReference type="PANTHER" id="PTHR43299:SF1">
    <property type="entry name" value="UPF0718 PROTEIN YRAQ"/>
    <property type="match status" value="1"/>
</dbReference>
<feature type="transmembrane region" description="Helical" evidence="7">
    <location>
        <begin position="20"/>
        <end position="44"/>
    </location>
</feature>